<reference evidence="1 2" key="1">
    <citation type="submission" date="2017-06" db="EMBL/GenBank/DDBJ databases">
        <authorList>
            <person name="Kim H.J."/>
            <person name="Triplett B.A."/>
        </authorList>
    </citation>
    <scope>NUCLEOTIDE SEQUENCE [LARGE SCALE GENOMIC DNA]</scope>
</reference>
<organism evidence="1 2">
    <name type="scientific">Agrobacterium phage Atu_ph07</name>
    <dbReference type="NCBI Taxonomy" id="2024264"/>
    <lineage>
        <taxon>Viruses</taxon>
        <taxon>Duplodnaviria</taxon>
        <taxon>Heunggongvirae</taxon>
        <taxon>Uroviricota</taxon>
        <taxon>Caudoviricetes</taxon>
        <taxon>Polybotosvirus</taxon>
        <taxon>Polybotosvirus Atuph07</taxon>
    </lineage>
</organism>
<dbReference type="OrthoDB" id="6560at10239"/>
<dbReference type="EMBL" id="MF403008">
    <property type="protein sequence ID" value="ASV44763.1"/>
    <property type="molecule type" value="Genomic_DNA"/>
</dbReference>
<protein>
    <submittedName>
        <fullName evidence="1">Uncharacterized protein</fullName>
    </submittedName>
</protein>
<name>A0A223W011_9CAUD</name>
<sequence>MAKVNFLSNRELLKEIHLSKNTYSYYTEPQYANYDIIIADRSLLTTELINATRVTKAMRLDRKIREEYKKTHKVKVIPDFEATDPKTIPINGMVVRIMTYEHIPRLEEHELRGNPKKEKDFHHTLNFAPYKHYVIETDIENTEDFDANELVLREVGRSHWRNALENGEFCVTHGRTTDRLGAMYLKLVDKYGQKPNWRGYSYLEEMQAQALIQLSHAGLKFEESKSQNPFAYYTSTMKNSFLRILHEEKKNQLIRDELLMRDGHRPSHARAMDDWHL</sequence>
<accession>A0A223W011</accession>
<dbReference type="GeneID" id="40088697"/>
<evidence type="ECO:0000313" key="2">
    <source>
        <dbReference type="Proteomes" id="UP000223025"/>
    </source>
</evidence>
<dbReference type="RefSeq" id="YP_009612359.1">
    <property type="nucleotide sequence ID" value="NC_042013.1"/>
</dbReference>
<dbReference type="KEGG" id="vg:40088697"/>
<keyword evidence="2" id="KW-1185">Reference proteome</keyword>
<dbReference type="Proteomes" id="UP000223025">
    <property type="component" value="Segment"/>
</dbReference>
<evidence type="ECO:0000313" key="1">
    <source>
        <dbReference type="EMBL" id="ASV44763.1"/>
    </source>
</evidence>
<proteinExistence type="predicted"/>